<evidence type="ECO:0000313" key="3">
    <source>
        <dbReference type="EMBL" id="KDN36242.1"/>
    </source>
</evidence>
<keyword evidence="4" id="KW-1185">Reference proteome</keyword>
<accession>A0A066V3F5</accession>
<dbReference type="RefSeq" id="XP_013239986.1">
    <property type="nucleotide sequence ID" value="XM_013384532.1"/>
</dbReference>
<dbReference type="InParanoid" id="A0A066V3F5"/>
<dbReference type="EMBL" id="JMSN01000176">
    <property type="protein sequence ID" value="KDN36242.1"/>
    <property type="molecule type" value="Genomic_DNA"/>
</dbReference>
<proteinExistence type="predicted"/>
<dbReference type="CDD" id="cd12148">
    <property type="entry name" value="fungal_TF_MHR"/>
    <property type="match status" value="1"/>
</dbReference>
<dbReference type="GO" id="GO:0008270">
    <property type="term" value="F:zinc ion binding"/>
    <property type="evidence" value="ECO:0007669"/>
    <property type="project" value="InterPro"/>
</dbReference>
<dbReference type="PANTHER" id="PTHR46910">
    <property type="entry name" value="TRANSCRIPTION FACTOR PDR1"/>
    <property type="match status" value="1"/>
</dbReference>
<dbReference type="PANTHER" id="PTHR46910:SF11">
    <property type="entry name" value="ZN(2)-C6 FUNGAL-TYPE DOMAIN-CONTAINING PROTEIN"/>
    <property type="match status" value="1"/>
</dbReference>
<feature type="non-terminal residue" evidence="3">
    <location>
        <position position="329"/>
    </location>
</feature>
<dbReference type="Gene3D" id="4.10.240.10">
    <property type="entry name" value="Zn(2)-C6 fungal-type DNA-binding domain"/>
    <property type="match status" value="1"/>
</dbReference>
<dbReference type="GO" id="GO:0000981">
    <property type="term" value="F:DNA-binding transcription factor activity, RNA polymerase II-specific"/>
    <property type="evidence" value="ECO:0007669"/>
    <property type="project" value="InterPro"/>
</dbReference>
<evidence type="ECO:0000313" key="4">
    <source>
        <dbReference type="Proteomes" id="UP000027361"/>
    </source>
</evidence>
<evidence type="ECO:0000259" key="2">
    <source>
        <dbReference type="SMART" id="SM00066"/>
    </source>
</evidence>
<keyword evidence="1" id="KW-0539">Nucleus</keyword>
<reference evidence="3 4" key="1">
    <citation type="submission" date="2014-05" db="EMBL/GenBank/DDBJ databases">
        <title>Draft genome sequence of a rare smut relative, Tilletiaria anomala UBC 951.</title>
        <authorList>
            <consortium name="DOE Joint Genome Institute"/>
            <person name="Toome M."/>
            <person name="Kuo A."/>
            <person name="Henrissat B."/>
            <person name="Lipzen A."/>
            <person name="Tritt A."/>
            <person name="Yoshinaga Y."/>
            <person name="Zane M."/>
            <person name="Barry K."/>
            <person name="Grigoriev I.V."/>
            <person name="Spatafora J.W."/>
            <person name="Aimea M.C."/>
        </authorList>
    </citation>
    <scope>NUCLEOTIDE SEQUENCE [LARGE SCALE GENOMIC DNA]</scope>
    <source>
        <strain evidence="3 4">UBC 951</strain>
    </source>
</reference>
<dbReference type="InterPro" id="IPR001138">
    <property type="entry name" value="Zn2Cys6_DnaBD"/>
</dbReference>
<dbReference type="CDD" id="cd00067">
    <property type="entry name" value="GAL4"/>
    <property type="match status" value="1"/>
</dbReference>
<dbReference type="GeneID" id="25267631"/>
<dbReference type="OrthoDB" id="2428527at2759"/>
<dbReference type="InterPro" id="IPR036864">
    <property type="entry name" value="Zn2-C6_fun-type_DNA-bd_sf"/>
</dbReference>
<sequence>MPRSQSPPLQTLRGRMACVFCRQGKHRCDGEPPAALLHQFPGSDAEPVTVQGEGRCHGCKMAGIACQWLPKAKRGRPRLQKDTVRAGDQRQRQQLFSAAPDLLNEWLIGELSQTPASPLQLDGVSSLRPMQGFARSPSSRLSELLPALDSRDIEAFFEQAAPWCPVLGLKHLFMARLQRCLSLAPSLTEDPLIASAYTAAAIGSRVCRGLTCGSDNEGTITAARTAVSKLAVPTSSVFLDQQAVRSMLDAIHALIASVMYEFGVQNLVGAAESLSKAIDFALRASMHRFDAQLELTDTEFLAVTVGHQLHSQSVPFVEAPELAGQVRRT</sequence>
<name>A0A066V3F5_TILAU</name>
<dbReference type="Proteomes" id="UP000027361">
    <property type="component" value="Unassembled WGS sequence"/>
</dbReference>
<dbReference type="SMART" id="SM00066">
    <property type="entry name" value="GAL4"/>
    <property type="match status" value="1"/>
</dbReference>
<dbReference type="AlphaFoldDB" id="A0A066V3F5"/>
<protein>
    <recommendedName>
        <fullName evidence="2">Zn(2)-C6 fungal-type domain-containing protein</fullName>
    </recommendedName>
</protein>
<comment type="caution">
    <text evidence="3">The sequence shown here is derived from an EMBL/GenBank/DDBJ whole genome shotgun (WGS) entry which is preliminary data.</text>
</comment>
<dbReference type="InterPro" id="IPR050987">
    <property type="entry name" value="AtrR-like"/>
</dbReference>
<evidence type="ECO:0000256" key="1">
    <source>
        <dbReference type="ARBA" id="ARBA00023242"/>
    </source>
</evidence>
<dbReference type="SUPFAM" id="SSF57701">
    <property type="entry name" value="Zn2/Cys6 DNA-binding domain"/>
    <property type="match status" value="1"/>
</dbReference>
<gene>
    <name evidence="3" type="ORF">K437DRAFT_57668</name>
</gene>
<dbReference type="HOGENOM" id="CLU_845151_0_0_1"/>
<feature type="domain" description="Zn(2)-C6 fungal-type" evidence="2">
    <location>
        <begin position="12"/>
        <end position="77"/>
    </location>
</feature>
<organism evidence="3 4">
    <name type="scientific">Tilletiaria anomala (strain ATCC 24038 / CBS 436.72 / UBC 951)</name>
    <dbReference type="NCBI Taxonomy" id="1037660"/>
    <lineage>
        <taxon>Eukaryota</taxon>
        <taxon>Fungi</taxon>
        <taxon>Dikarya</taxon>
        <taxon>Basidiomycota</taxon>
        <taxon>Ustilaginomycotina</taxon>
        <taxon>Exobasidiomycetes</taxon>
        <taxon>Georgefischeriales</taxon>
        <taxon>Tilletiariaceae</taxon>
        <taxon>Tilletiaria</taxon>
    </lineage>
</organism>